<proteinExistence type="predicted"/>
<accession>A0A1L7X2I7</accession>
<name>A0A1L7X2I7_9HELO</name>
<evidence type="ECO:0000313" key="2">
    <source>
        <dbReference type="Proteomes" id="UP000184330"/>
    </source>
</evidence>
<protein>
    <submittedName>
        <fullName evidence="1">Uncharacterized protein</fullName>
    </submittedName>
</protein>
<keyword evidence="2" id="KW-1185">Reference proteome</keyword>
<reference evidence="1 2" key="1">
    <citation type="submission" date="2016-03" db="EMBL/GenBank/DDBJ databases">
        <authorList>
            <person name="Ploux O."/>
        </authorList>
    </citation>
    <scope>NUCLEOTIDE SEQUENCE [LARGE SCALE GENOMIC DNA]</scope>
    <source>
        <strain evidence="1 2">UAMH 11012</strain>
    </source>
</reference>
<evidence type="ECO:0000313" key="1">
    <source>
        <dbReference type="EMBL" id="CZR59236.1"/>
    </source>
</evidence>
<dbReference type="EMBL" id="FJOG01000013">
    <property type="protein sequence ID" value="CZR59236.1"/>
    <property type="molecule type" value="Genomic_DNA"/>
</dbReference>
<gene>
    <name evidence="1" type="ORF">PAC_09128</name>
</gene>
<organism evidence="1 2">
    <name type="scientific">Phialocephala subalpina</name>
    <dbReference type="NCBI Taxonomy" id="576137"/>
    <lineage>
        <taxon>Eukaryota</taxon>
        <taxon>Fungi</taxon>
        <taxon>Dikarya</taxon>
        <taxon>Ascomycota</taxon>
        <taxon>Pezizomycotina</taxon>
        <taxon>Leotiomycetes</taxon>
        <taxon>Helotiales</taxon>
        <taxon>Mollisiaceae</taxon>
        <taxon>Phialocephala</taxon>
        <taxon>Phialocephala fortinii species complex</taxon>
    </lineage>
</organism>
<dbReference type="Proteomes" id="UP000184330">
    <property type="component" value="Unassembled WGS sequence"/>
</dbReference>
<dbReference type="AlphaFoldDB" id="A0A1L7X2I7"/>
<sequence>MQQCTFNRQLASQIAVLSSTYCLGGFYTDFEGWNIFLGVCKYDATLIWLVQGQIKTMGSIQEIREILYWFLSQEQNLDLDLDLDYIFEDRRNALLRLDWPVSNVQMYVTDFQRPPPLHVTKTESLSIPGASFIEAASVNYEDSPENEHLQVLFTSIHISRRLEDSQ</sequence>